<accession>A0A2G8KTQ2</accession>
<dbReference type="Gene3D" id="1.20.1250.20">
    <property type="entry name" value="MFS general substrate transporter like domains"/>
    <property type="match status" value="1"/>
</dbReference>
<feature type="transmembrane region" description="Helical" evidence="8">
    <location>
        <begin position="377"/>
        <end position="395"/>
    </location>
</feature>
<evidence type="ECO:0000313" key="11">
    <source>
        <dbReference type="Proteomes" id="UP000230750"/>
    </source>
</evidence>
<dbReference type="GO" id="GO:0016323">
    <property type="term" value="C:basolateral plasma membrane"/>
    <property type="evidence" value="ECO:0007669"/>
    <property type="project" value="TreeGrafter"/>
</dbReference>
<comment type="caution">
    <text evidence="10">The sequence shown here is derived from an EMBL/GenBank/DDBJ whole genome shotgun (WGS) entry which is preliminary data.</text>
</comment>
<dbReference type="GO" id="GO:0015347">
    <property type="term" value="F:sodium-independent organic anion transmembrane transporter activity"/>
    <property type="evidence" value="ECO:0007669"/>
    <property type="project" value="TreeGrafter"/>
</dbReference>
<reference evidence="10 11" key="1">
    <citation type="journal article" date="2017" name="PLoS Biol.">
        <title>The sea cucumber genome provides insights into morphological evolution and visceral regeneration.</title>
        <authorList>
            <person name="Zhang X."/>
            <person name="Sun L."/>
            <person name="Yuan J."/>
            <person name="Sun Y."/>
            <person name="Gao Y."/>
            <person name="Zhang L."/>
            <person name="Li S."/>
            <person name="Dai H."/>
            <person name="Hamel J.F."/>
            <person name="Liu C."/>
            <person name="Yu Y."/>
            <person name="Liu S."/>
            <person name="Lin W."/>
            <person name="Guo K."/>
            <person name="Jin S."/>
            <person name="Xu P."/>
            <person name="Storey K.B."/>
            <person name="Huan P."/>
            <person name="Zhang T."/>
            <person name="Zhou Y."/>
            <person name="Zhang J."/>
            <person name="Lin C."/>
            <person name="Li X."/>
            <person name="Xing L."/>
            <person name="Huo D."/>
            <person name="Sun M."/>
            <person name="Wang L."/>
            <person name="Mercier A."/>
            <person name="Li F."/>
            <person name="Yang H."/>
            <person name="Xiang J."/>
        </authorList>
    </citation>
    <scope>NUCLEOTIDE SEQUENCE [LARGE SCALE GENOMIC DNA]</scope>
    <source>
        <strain evidence="10">Shaxun</strain>
        <tissue evidence="10">Muscle</tissue>
    </source>
</reference>
<feature type="transmembrane region" description="Helical" evidence="8">
    <location>
        <begin position="426"/>
        <end position="448"/>
    </location>
</feature>
<proteinExistence type="inferred from homology"/>
<dbReference type="PANTHER" id="PTHR11388">
    <property type="entry name" value="ORGANIC ANION TRANSPORTER"/>
    <property type="match status" value="1"/>
</dbReference>
<evidence type="ECO:0000256" key="8">
    <source>
        <dbReference type="RuleBase" id="RU362056"/>
    </source>
</evidence>
<dbReference type="InterPro" id="IPR036058">
    <property type="entry name" value="Kazal_dom_sf"/>
</dbReference>
<dbReference type="SUPFAM" id="SSF100895">
    <property type="entry name" value="Kazal-type serine protease inhibitors"/>
    <property type="match status" value="1"/>
</dbReference>
<keyword evidence="7" id="KW-1015">Disulfide bond</keyword>
<dbReference type="OrthoDB" id="5062115at2759"/>
<feature type="domain" description="Kazal-like" evidence="9">
    <location>
        <begin position="259"/>
        <end position="310"/>
    </location>
</feature>
<dbReference type="PROSITE" id="PS51465">
    <property type="entry name" value="KAZAL_2"/>
    <property type="match status" value="1"/>
</dbReference>
<keyword evidence="8" id="KW-0406">Ion transport</keyword>
<dbReference type="EMBL" id="MRZV01000375">
    <property type="protein sequence ID" value="PIK51388.1"/>
    <property type="molecule type" value="Genomic_DNA"/>
</dbReference>
<dbReference type="Pfam" id="PF03137">
    <property type="entry name" value="OATP"/>
    <property type="match status" value="1"/>
</dbReference>
<comment type="caution">
    <text evidence="8">Lacks conserved residue(s) required for the propagation of feature annotation.</text>
</comment>
<dbReference type="InterPro" id="IPR002350">
    <property type="entry name" value="Kazal_dom"/>
</dbReference>
<evidence type="ECO:0000256" key="4">
    <source>
        <dbReference type="ARBA" id="ARBA00022692"/>
    </source>
</evidence>
<evidence type="ECO:0000259" key="9">
    <source>
        <dbReference type="PROSITE" id="PS51465"/>
    </source>
</evidence>
<sequence length="486" mass="52579">MIRLIYLGKWTGSVQCLFATVFYIQYCIFNGASLLGPAIGYLLGGLLLGIYTDVRVDISESGIDQDNPVFIGAWWIGFLLTCALALSLVLPFLAFPKSLPGSKRLEKERVSEAHGGSDFSARAGFGKSLLDFPKACLVLLKNIPFLCISGAAATEWFLLAGFAVFAPKFLESQFSLSSGWAAILVGLTVIPAGVGGSVAGGYIVKRFNLKYIGMMRFCLGTIFVSFLLMSAFFISCEDPKFAGVTVDYNGRSRDLEGPVALDDVCNMNCSCDNQFQPICGDGVIYYSPCRAGCQLSTKSEDGTVYYTNCTCIGGADIDDSMVTSGKCGSSCKSLPIFLIMLFLLEFATVLAVVPSLTATLRCVSHSQRSFALGLQSLIYRALGTVPGPIIIGKIIDDACLLKQPTCDNEVNDTCWLYENQQFSRSMLVLAVCVKIVSIIFFLGALLFYKRPPEHQVKGQMIDGNTNNANNHKTVNGHAAASLQEFT</sequence>
<dbReference type="AlphaFoldDB" id="A0A2G8KTQ2"/>
<dbReference type="GO" id="GO:0043252">
    <property type="term" value="P:sodium-independent organic anion transport"/>
    <property type="evidence" value="ECO:0007669"/>
    <property type="project" value="TreeGrafter"/>
</dbReference>
<gene>
    <name evidence="10" type="ORF">BSL78_11710</name>
</gene>
<dbReference type="SUPFAM" id="SSF103473">
    <property type="entry name" value="MFS general substrate transporter"/>
    <property type="match status" value="1"/>
</dbReference>
<organism evidence="10 11">
    <name type="scientific">Stichopus japonicus</name>
    <name type="common">Sea cucumber</name>
    <dbReference type="NCBI Taxonomy" id="307972"/>
    <lineage>
        <taxon>Eukaryota</taxon>
        <taxon>Metazoa</taxon>
        <taxon>Echinodermata</taxon>
        <taxon>Eleutherozoa</taxon>
        <taxon>Echinozoa</taxon>
        <taxon>Holothuroidea</taxon>
        <taxon>Aspidochirotacea</taxon>
        <taxon>Aspidochirotida</taxon>
        <taxon>Stichopodidae</taxon>
        <taxon>Apostichopus</taxon>
    </lineage>
</organism>
<feature type="transmembrane region" description="Helical" evidence="8">
    <location>
        <begin position="334"/>
        <end position="356"/>
    </location>
</feature>
<dbReference type="GO" id="GO:0006811">
    <property type="term" value="P:monoatomic ion transport"/>
    <property type="evidence" value="ECO:0007669"/>
    <property type="project" value="UniProtKB-KW"/>
</dbReference>
<evidence type="ECO:0000256" key="3">
    <source>
        <dbReference type="ARBA" id="ARBA00022475"/>
    </source>
</evidence>
<dbReference type="NCBIfam" id="TIGR00805">
    <property type="entry name" value="oat"/>
    <property type="match status" value="1"/>
</dbReference>
<dbReference type="PANTHER" id="PTHR11388:SF100">
    <property type="entry name" value="SOLUTE CARRIER ORGANIC ANION TRANSPORTER FAMILY MEMBER 4A1"/>
    <property type="match status" value="1"/>
</dbReference>
<evidence type="ECO:0000256" key="6">
    <source>
        <dbReference type="ARBA" id="ARBA00023136"/>
    </source>
</evidence>
<evidence type="ECO:0000256" key="1">
    <source>
        <dbReference type="ARBA" id="ARBA00004651"/>
    </source>
</evidence>
<feature type="transmembrane region" description="Helical" evidence="8">
    <location>
        <begin position="216"/>
        <end position="234"/>
    </location>
</feature>
<evidence type="ECO:0000256" key="7">
    <source>
        <dbReference type="ARBA" id="ARBA00023157"/>
    </source>
</evidence>
<protein>
    <recommendedName>
        <fullName evidence="8">Solute carrier organic anion transporter family member</fullName>
    </recommendedName>
</protein>
<dbReference type="Proteomes" id="UP000230750">
    <property type="component" value="Unassembled WGS sequence"/>
</dbReference>
<evidence type="ECO:0000256" key="5">
    <source>
        <dbReference type="ARBA" id="ARBA00022989"/>
    </source>
</evidence>
<name>A0A2G8KTQ2_STIJA</name>
<keyword evidence="8" id="KW-0813">Transport</keyword>
<keyword evidence="5 8" id="KW-1133">Transmembrane helix</keyword>
<feature type="transmembrane region" description="Helical" evidence="8">
    <location>
        <begin position="71"/>
        <end position="95"/>
    </location>
</feature>
<dbReference type="InterPro" id="IPR036259">
    <property type="entry name" value="MFS_trans_sf"/>
</dbReference>
<evidence type="ECO:0000256" key="2">
    <source>
        <dbReference type="ARBA" id="ARBA00009657"/>
    </source>
</evidence>
<evidence type="ECO:0000313" key="10">
    <source>
        <dbReference type="EMBL" id="PIK51388.1"/>
    </source>
</evidence>
<dbReference type="InterPro" id="IPR004156">
    <property type="entry name" value="OATP"/>
</dbReference>
<comment type="subcellular location">
    <subcellularLocation>
        <location evidence="1 8">Cell membrane</location>
        <topology evidence="1 8">Multi-pass membrane protein</topology>
    </subcellularLocation>
</comment>
<keyword evidence="11" id="KW-1185">Reference proteome</keyword>
<comment type="similarity">
    <text evidence="2 8">Belongs to the organo anion transporter (TC 2.A.60) family.</text>
</comment>
<keyword evidence="6 8" id="KW-0472">Membrane</keyword>
<keyword evidence="3" id="KW-1003">Cell membrane</keyword>
<feature type="transmembrane region" description="Helical" evidence="8">
    <location>
        <begin position="178"/>
        <end position="204"/>
    </location>
</feature>
<feature type="transmembrane region" description="Helical" evidence="8">
    <location>
        <begin position="21"/>
        <end position="51"/>
    </location>
</feature>
<keyword evidence="4 8" id="KW-0812">Transmembrane</keyword>
<feature type="transmembrane region" description="Helical" evidence="8">
    <location>
        <begin position="143"/>
        <end position="166"/>
    </location>
</feature>